<evidence type="ECO:0000313" key="3">
    <source>
        <dbReference type="EMBL" id="KAK0535813.1"/>
    </source>
</evidence>
<keyword evidence="4" id="KW-1185">Reference proteome</keyword>
<feature type="compositionally biased region" description="Low complexity" evidence="1">
    <location>
        <begin position="574"/>
        <end position="584"/>
    </location>
</feature>
<dbReference type="AlphaFoldDB" id="A0AAN6JML3"/>
<feature type="region of interest" description="Disordered" evidence="1">
    <location>
        <begin position="675"/>
        <end position="737"/>
    </location>
</feature>
<feature type="transmembrane region" description="Helical" evidence="2">
    <location>
        <begin position="637"/>
        <end position="656"/>
    </location>
</feature>
<feature type="compositionally biased region" description="Low complexity" evidence="1">
    <location>
        <begin position="201"/>
        <end position="211"/>
    </location>
</feature>
<reference evidence="3" key="1">
    <citation type="journal article" date="2023" name="PhytoFront">
        <title>Draft Genome Resources of Seven Strains of Tilletia horrida, Causal Agent of Kernel Smut of Rice.</title>
        <authorList>
            <person name="Khanal S."/>
            <person name="Antony Babu S."/>
            <person name="Zhou X.G."/>
        </authorList>
    </citation>
    <scope>NUCLEOTIDE SEQUENCE</scope>
    <source>
        <strain evidence="3">TX3</strain>
    </source>
</reference>
<dbReference type="EMBL" id="JAPDMQ010000088">
    <property type="protein sequence ID" value="KAK0535813.1"/>
    <property type="molecule type" value="Genomic_DNA"/>
</dbReference>
<keyword evidence="2" id="KW-1133">Transmembrane helix</keyword>
<sequence length="1008" mass="110567">MSSPGAVPASSSPAPAAMASTSASPRESILAFAQAALAARSQEVRFLNRSTARRRAFLLDRGRPSAERSVTRLSTSDLRNPLASRKLVSILAALAPDQYEDVQLLIERAYALYRQEYERAWRSLALAQPDAGSASASQPKDQTSEQDRLMIQAFLVSVLDWEPLEHLGPDLLLDEDEDEEMRELDAAYESQHRSIIEQLSSAGGEAGSSAAPPSQDTSLPNDAGSSSSRSEAVRLLHKRSLAFQQQLDLAFAGVESQQEKELVENFNAIVYISDQPFVLTLDASQSLRFQTKYLHILAKRCIFLLESALRLRLMVHYSRLPKLDSASDNPRVCADMSFFKMIEATGPSDTSGSLDWLSGAIEERTRPFAFEKRRSSRKRSASGDAGNAKAYDLGVLQFNALLRKQLKAPGATIPAMMELMVEEGSGSLSRLRSPYSSSRRTAARRLERAAPVEAAANANFWQVARQAFPNLAADQAAAGPIDARQIFQRRPREAFSLRQFLLSFIPNSVQTALYNGIVPAPIRILISYPEARQLLPRLLMHTGWLLFKIFIFVTVLTARLGVPIPAGHPQDRPGQAGARGAASARDGRGQQGQGNAQAAGQGFSINTETLAKLATFAGWLNLIDNALATLGCPPLSVYWQLYGICLGVLLFVVWDMERWLNRRLERIRREERRNNRANNADGRAPPPPARHAAGMGRQAPRLAGAAPAPEGQPGAETPDENGTGINPDALPAPPAYPPPVYAPRRITVFARQRRDPNQQLGIVVAASLGPAPLLTYLLERLAYIGLDREDAELGLIPRSRVPTGAIIDDSTGLIRTIYRASTGSYSTRAAQRLQAPPRQLALLYQDIESEHPTAIHRSGRMPLALIGRAMSARGRTGWEIVQSLAFEVMMRIVMAFALMLISVIPECEILRRRAIDRRTEIWRNARRREIERRAKVAEHRAELARWAETALRAELEKEKEQDAAGPTPSSDPAPSPHGQGGGEVSSSLRRRAPVTGPANELNSSNDTA</sequence>
<feature type="region of interest" description="Disordered" evidence="1">
    <location>
        <begin position="1"/>
        <end position="20"/>
    </location>
</feature>
<feature type="region of interest" description="Disordered" evidence="1">
    <location>
        <begin position="567"/>
        <end position="599"/>
    </location>
</feature>
<evidence type="ECO:0000256" key="1">
    <source>
        <dbReference type="SAM" id="MobiDB-lite"/>
    </source>
</evidence>
<accession>A0AAN6JML3</accession>
<keyword evidence="2" id="KW-0472">Membrane</keyword>
<evidence type="ECO:0000256" key="2">
    <source>
        <dbReference type="SAM" id="Phobius"/>
    </source>
</evidence>
<proteinExistence type="predicted"/>
<gene>
    <name evidence="3" type="ORF">OC842_002182</name>
</gene>
<organism evidence="3 4">
    <name type="scientific">Tilletia horrida</name>
    <dbReference type="NCBI Taxonomy" id="155126"/>
    <lineage>
        <taxon>Eukaryota</taxon>
        <taxon>Fungi</taxon>
        <taxon>Dikarya</taxon>
        <taxon>Basidiomycota</taxon>
        <taxon>Ustilaginomycotina</taxon>
        <taxon>Exobasidiomycetes</taxon>
        <taxon>Tilletiales</taxon>
        <taxon>Tilletiaceae</taxon>
        <taxon>Tilletia</taxon>
    </lineage>
</organism>
<protein>
    <submittedName>
        <fullName evidence="3">Uncharacterized protein</fullName>
    </submittedName>
</protein>
<dbReference type="Proteomes" id="UP001176521">
    <property type="component" value="Unassembled WGS sequence"/>
</dbReference>
<feature type="region of interest" description="Disordered" evidence="1">
    <location>
        <begin position="954"/>
        <end position="1008"/>
    </location>
</feature>
<feature type="compositionally biased region" description="Polar residues" evidence="1">
    <location>
        <begin position="212"/>
        <end position="227"/>
    </location>
</feature>
<evidence type="ECO:0000313" key="4">
    <source>
        <dbReference type="Proteomes" id="UP001176521"/>
    </source>
</evidence>
<name>A0AAN6JML3_9BASI</name>
<feature type="transmembrane region" description="Helical" evidence="2">
    <location>
        <begin position="880"/>
        <end position="904"/>
    </location>
</feature>
<comment type="caution">
    <text evidence="3">The sequence shown here is derived from an EMBL/GenBank/DDBJ whole genome shotgun (WGS) entry which is preliminary data.</text>
</comment>
<feature type="transmembrane region" description="Helical" evidence="2">
    <location>
        <begin position="760"/>
        <end position="778"/>
    </location>
</feature>
<feature type="region of interest" description="Disordered" evidence="1">
    <location>
        <begin position="201"/>
        <end position="227"/>
    </location>
</feature>
<keyword evidence="2" id="KW-0812">Transmembrane</keyword>
<feature type="compositionally biased region" description="Low complexity" evidence="1">
    <location>
        <begin position="703"/>
        <end position="716"/>
    </location>
</feature>